<accession>A0A1Y1Y6Q3</accession>
<gene>
    <name evidence="1" type="ORF">BCR34DRAFT_594609</name>
</gene>
<proteinExistence type="predicted"/>
<protein>
    <submittedName>
        <fullName evidence="1">Uncharacterized protein</fullName>
    </submittedName>
</protein>
<organism evidence="1 2">
    <name type="scientific">Clohesyomyces aquaticus</name>
    <dbReference type="NCBI Taxonomy" id="1231657"/>
    <lineage>
        <taxon>Eukaryota</taxon>
        <taxon>Fungi</taxon>
        <taxon>Dikarya</taxon>
        <taxon>Ascomycota</taxon>
        <taxon>Pezizomycotina</taxon>
        <taxon>Dothideomycetes</taxon>
        <taxon>Pleosporomycetidae</taxon>
        <taxon>Pleosporales</taxon>
        <taxon>Lindgomycetaceae</taxon>
        <taxon>Clohesyomyces</taxon>
    </lineage>
</organism>
<sequence>MCGNGPAIAACLKTSCSSTEAATNAAIFEDVCTAFGTPITWPSASSISSALAMSSATQVKWSSSPKKSSASSVTSSAVASPSVYYPSVVTHKVLSSSVPIYTLLSTDACTVVTVTTTIMAAPYPSSHANPPQFTSAASSIKVPFSVAGLMGLVSYLLPDILDGMLGWCLSSYRLACIYMSRQEIKDCERKCLNIHK</sequence>
<dbReference type="AlphaFoldDB" id="A0A1Y1Y6Q3"/>
<dbReference type="Proteomes" id="UP000193144">
    <property type="component" value="Unassembled WGS sequence"/>
</dbReference>
<evidence type="ECO:0000313" key="1">
    <source>
        <dbReference type="EMBL" id="ORX93697.1"/>
    </source>
</evidence>
<name>A0A1Y1Y6Q3_9PLEO</name>
<comment type="caution">
    <text evidence="1">The sequence shown here is derived from an EMBL/GenBank/DDBJ whole genome shotgun (WGS) entry which is preliminary data.</text>
</comment>
<dbReference type="EMBL" id="MCFA01000331">
    <property type="protein sequence ID" value="ORX93697.1"/>
    <property type="molecule type" value="Genomic_DNA"/>
</dbReference>
<evidence type="ECO:0000313" key="2">
    <source>
        <dbReference type="Proteomes" id="UP000193144"/>
    </source>
</evidence>
<keyword evidence="2" id="KW-1185">Reference proteome</keyword>
<reference evidence="1 2" key="1">
    <citation type="submission" date="2016-07" db="EMBL/GenBank/DDBJ databases">
        <title>Pervasive Adenine N6-methylation of Active Genes in Fungi.</title>
        <authorList>
            <consortium name="DOE Joint Genome Institute"/>
            <person name="Mondo S.J."/>
            <person name="Dannebaum R.O."/>
            <person name="Kuo R.C."/>
            <person name="Labutti K."/>
            <person name="Haridas S."/>
            <person name="Kuo A."/>
            <person name="Salamov A."/>
            <person name="Ahrendt S.R."/>
            <person name="Lipzen A."/>
            <person name="Sullivan W."/>
            <person name="Andreopoulos W.B."/>
            <person name="Clum A."/>
            <person name="Lindquist E."/>
            <person name="Daum C."/>
            <person name="Ramamoorthy G.K."/>
            <person name="Gryganskyi A."/>
            <person name="Culley D."/>
            <person name="Magnuson J.K."/>
            <person name="James T.Y."/>
            <person name="O'Malley M.A."/>
            <person name="Stajich J.E."/>
            <person name="Spatafora J.W."/>
            <person name="Visel A."/>
            <person name="Grigoriev I.V."/>
        </authorList>
    </citation>
    <scope>NUCLEOTIDE SEQUENCE [LARGE SCALE GENOMIC DNA]</scope>
    <source>
        <strain evidence="1 2">CBS 115471</strain>
    </source>
</reference>